<comment type="similarity">
    <text evidence="1">Belongs to the transglycosylase Slt family.</text>
</comment>
<feature type="compositionally biased region" description="Low complexity" evidence="2">
    <location>
        <begin position="75"/>
        <end position="92"/>
    </location>
</feature>
<dbReference type="Gene3D" id="1.10.530.10">
    <property type="match status" value="1"/>
</dbReference>
<dbReference type="InterPro" id="IPR008258">
    <property type="entry name" value="Transglycosylase_SLT_dom_1"/>
</dbReference>
<gene>
    <name evidence="4" type="ORF">GCM10010954_35870</name>
</gene>
<comment type="caution">
    <text evidence="4">The sequence shown here is derived from an EMBL/GenBank/DDBJ whole genome shotgun (WGS) entry which is preliminary data.</text>
</comment>
<evidence type="ECO:0000256" key="2">
    <source>
        <dbReference type="SAM" id="MobiDB-lite"/>
    </source>
</evidence>
<reference evidence="4" key="1">
    <citation type="journal article" date="2014" name="Int. J. Syst. Evol. Microbiol.">
        <title>Complete genome sequence of Corynebacterium casei LMG S-19264T (=DSM 44701T), isolated from a smear-ripened cheese.</title>
        <authorList>
            <consortium name="US DOE Joint Genome Institute (JGI-PGF)"/>
            <person name="Walter F."/>
            <person name="Albersmeier A."/>
            <person name="Kalinowski J."/>
            <person name="Ruckert C."/>
        </authorList>
    </citation>
    <scope>NUCLEOTIDE SEQUENCE</scope>
    <source>
        <strain evidence="4">CGMCC 1.12153</strain>
    </source>
</reference>
<dbReference type="InterPro" id="IPR023346">
    <property type="entry name" value="Lysozyme-like_dom_sf"/>
</dbReference>
<proteinExistence type="inferred from homology"/>
<dbReference type="CDD" id="cd00254">
    <property type="entry name" value="LT-like"/>
    <property type="match status" value="1"/>
</dbReference>
<dbReference type="Proteomes" id="UP000660110">
    <property type="component" value="Unassembled WGS sequence"/>
</dbReference>
<dbReference type="GO" id="GO:0000270">
    <property type="term" value="P:peptidoglycan metabolic process"/>
    <property type="evidence" value="ECO:0007669"/>
    <property type="project" value="InterPro"/>
</dbReference>
<dbReference type="InterPro" id="IPR000189">
    <property type="entry name" value="Transglyc_AS"/>
</dbReference>
<dbReference type="SUPFAM" id="SSF53955">
    <property type="entry name" value="Lysozyme-like"/>
    <property type="match status" value="1"/>
</dbReference>
<keyword evidence="5" id="KW-1185">Reference proteome</keyword>
<name>A0A917BC58_HALAA</name>
<evidence type="ECO:0000256" key="1">
    <source>
        <dbReference type="ARBA" id="ARBA00007734"/>
    </source>
</evidence>
<organism evidence="4 5">
    <name type="scientific">Halobacillus andaensis</name>
    <dbReference type="NCBI Taxonomy" id="1176239"/>
    <lineage>
        <taxon>Bacteria</taxon>
        <taxon>Bacillati</taxon>
        <taxon>Bacillota</taxon>
        <taxon>Bacilli</taxon>
        <taxon>Bacillales</taxon>
        <taxon>Bacillaceae</taxon>
        <taxon>Halobacillus</taxon>
    </lineage>
</organism>
<dbReference type="GO" id="GO:0016020">
    <property type="term" value="C:membrane"/>
    <property type="evidence" value="ECO:0007669"/>
    <property type="project" value="InterPro"/>
</dbReference>
<evidence type="ECO:0000313" key="4">
    <source>
        <dbReference type="EMBL" id="GGF33525.1"/>
    </source>
</evidence>
<feature type="region of interest" description="Disordered" evidence="2">
    <location>
        <begin position="62"/>
        <end position="95"/>
    </location>
</feature>
<reference evidence="4" key="2">
    <citation type="submission" date="2020-09" db="EMBL/GenBank/DDBJ databases">
        <authorList>
            <person name="Sun Q."/>
            <person name="Zhou Y."/>
        </authorList>
    </citation>
    <scope>NUCLEOTIDE SEQUENCE</scope>
    <source>
        <strain evidence="4">CGMCC 1.12153</strain>
    </source>
</reference>
<dbReference type="EMBL" id="BMEL01000005">
    <property type="protein sequence ID" value="GGF33525.1"/>
    <property type="molecule type" value="Genomic_DNA"/>
</dbReference>
<dbReference type="AlphaFoldDB" id="A0A917BC58"/>
<dbReference type="PROSITE" id="PS00922">
    <property type="entry name" value="TRANSGLYCOSYLASE"/>
    <property type="match status" value="1"/>
</dbReference>
<dbReference type="Pfam" id="PF01464">
    <property type="entry name" value="SLT"/>
    <property type="match status" value="1"/>
</dbReference>
<dbReference type="PANTHER" id="PTHR37423">
    <property type="entry name" value="SOLUBLE LYTIC MUREIN TRANSGLYCOSYLASE-RELATED"/>
    <property type="match status" value="1"/>
</dbReference>
<dbReference type="GO" id="GO:0008933">
    <property type="term" value="F:peptidoglycan lytic transglycosylase activity"/>
    <property type="evidence" value="ECO:0007669"/>
    <property type="project" value="InterPro"/>
</dbReference>
<evidence type="ECO:0000259" key="3">
    <source>
        <dbReference type="Pfam" id="PF01464"/>
    </source>
</evidence>
<feature type="domain" description="Transglycosylase SLT" evidence="3">
    <location>
        <begin position="103"/>
        <end position="211"/>
    </location>
</feature>
<sequence>MDFHAIRHFMHMQAMSLVSGDHKSQSSSSSNGDASFQDMLDIFLAPSAESYSSHSSKPNLTSFNAFQPPPAIHMSNRSSSEAASSPSPSTREVNVENQDVDQLIKEASSVNEIDESLVRAVVKAESNFDPNVVSPVGAQGLMQLMPATAKGLGVTNAFDPKENVMGGTKYLKQMLDRYDGDAKLALAAYNAGPGNVDKYGGVPPFKETQNYIGKILG</sequence>
<protein>
    <recommendedName>
        <fullName evidence="3">Transglycosylase SLT domain-containing protein</fullName>
    </recommendedName>
</protein>
<dbReference type="PANTHER" id="PTHR37423:SF2">
    <property type="entry name" value="MEMBRANE-BOUND LYTIC MUREIN TRANSGLYCOSYLASE C"/>
    <property type="match status" value="1"/>
</dbReference>
<evidence type="ECO:0000313" key="5">
    <source>
        <dbReference type="Proteomes" id="UP000660110"/>
    </source>
</evidence>
<dbReference type="RefSeq" id="WP_281063603.1">
    <property type="nucleotide sequence ID" value="NZ_BMEL01000005.1"/>
</dbReference>
<accession>A0A917BC58</accession>